<reference evidence="2" key="1">
    <citation type="submission" date="2020-09" db="EMBL/GenBank/DDBJ databases">
        <title>Genome-Enabled Discovery of Anthraquinone Biosynthesis in Senna tora.</title>
        <authorList>
            <person name="Kang S.-H."/>
            <person name="Pandey R.P."/>
            <person name="Lee C.-M."/>
            <person name="Sim J.-S."/>
            <person name="Jeong J.-T."/>
            <person name="Choi B.-S."/>
            <person name="Jung M."/>
            <person name="Ginzburg D."/>
            <person name="Zhao K."/>
            <person name="Won S.Y."/>
            <person name="Oh T.-J."/>
            <person name="Yu Y."/>
            <person name="Kim N.-H."/>
            <person name="Lee O.R."/>
            <person name="Lee T.-H."/>
            <person name="Bashyal P."/>
            <person name="Kim T.-S."/>
            <person name="Lee W.-H."/>
            <person name="Kawkins C."/>
            <person name="Kim C.-K."/>
            <person name="Kim J.S."/>
            <person name="Ahn B.O."/>
            <person name="Rhee S.Y."/>
            <person name="Sohng J.K."/>
        </authorList>
    </citation>
    <scope>NUCLEOTIDE SEQUENCE</scope>
    <source>
        <tissue evidence="2">Leaf</tissue>
    </source>
</reference>
<comment type="caution">
    <text evidence="2">The sequence shown here is derived from an EMBL/GenBank/DDBJ whole genome shotgun (WGS) entry which is preliminary data.</text>
</comment>
<evidence type="ECO:0000259" key="1">
    <source>
        <dbReference type="Pfam" id="PF13966"/>
    </source>
</evidence>
<gene>
    <name evidence="2" type="ORF">G2W53_008336</name>
</gene>
<dbReference type="AlphaFoldDB" id="A0A834X995"/>
<dbReference type="InterPro" id="IPR026960">
    <property type="entry name" value="RVT-Znf"/>
</dbReference>
<sequence length="168" mass="19521">MGKYKSCFQNYKLQAKPSSSPLWKRLCKAASLVTDYLGYWNEANLAQVYNSHNLARIRDIVASHTNVEDRLVWTRTNHGEFNVEKSYEILSNDTYNLPSSSFKWQNLWKIPLPQKILHFWWKNLNKGLPLRANLARRGLQIPTGCPHGCGALETEEHLFKDFESQPQN</sequence>
<dbReference type="Proteomes" id="UP000634136">
    <property type="component" value="Unassembled WGS sequence"/>
</dbReference>
<dbReference type="EMBL" id="JAAIUW010000003">
    <property type="protein sequence ID" value="KAF7839854.1"/>
    <property type="molecule type" value="Genomic_DNA"/>
</dbReference>
<protein>
    <submittedName>
        <fullName evidence="2">Ribonuclease H</fullName>
    </submittedName>
</protein>
<accession>A0A834X995</accession>
<proteinExistence type="predicted"/>
<keyword evidence="3" id="KW-1185">Reference proteome</keyword>
<evidence type="ECO:0000313" key="3">
    <source>
        <dbReference type="Proteomes" id="UP000634136"/>
    </source>
</evidence>
<evidence type="ECO:0000313" key="2">
    <source>
        <dbReference type="EMBL" id="KAF7839854.1"/>
    </source>
</evidence>
<name>A0A834X995_9FABA</name>
<dbReference type="Pfam" id="PF13966">
    <property type="entry name" value="zf-RVT"/>
    <property type="match status" value="1"/>
</dbReference>
<dbReference type="OrthoDB" id="1938822at2759"/>
<feature type="domain" description="Reverse transcriptase zinc-binding" evidence="1">
    <location>
        <begin position="81"/>
        <end position="160"/>
    </location>
</feature>
<organism evidence="2 3">
    <name type="scientific">Senna tora</name>
    <dbReference type="NCBI Taxonomy" id="362788"/>
    <lineage>
        <taxon>Eukaryota</taxon>
        <taxon>Viridiplantae</taxon>
        <taxon>Streptophyta</taxon>
        <taxon>Embryophyta</taxon>
        <taxon>Tracheophyta</taxon>
        <taxon>Spermatophyta</taxon>
        <taxon>Magnoliopsida</taxon>
        <taxon>eudicotyledons</taxon>
        <taxon>Gunneridae</taxon>
        <taxon>Pentapetalae</taxon>
        <taxon>rosids</taxon>
        <taxon>fabids</taxon>
        <taxon>Fabales</taxon>
        <taxon>Fabaceae</taxon>
        <taxon>Caesalpinioideae</taxon>
        <taxon>Cassia clade</taxon>
        <taxon>Senna</taxon>
    </lineage>
</organism>